<evidence type="ECO:0000313" key="2">
    <source>
        <dbReference type="EMBL" id="CAE7644343.1"/>
    </source>
</evidence>
<comment type="caution">
    <text evidence="2">The sequence shown here is derived from an EMBL/GenBank/DDBJ whole genome shotgun (WGS) entry which is preliminary data.</text>
</comment>
<dbReference type="Proteomes" id="UP000601435">
    <property type="component" value="Unassembled WGS sequence"/>
</dbReference>
<dbReference type="OrthoDB" id="10453188at2759"/>
<gene>
    <name evidence="2" type="ORF">SNEC2469_LOCUS18211</name>
</gene>
<feature type="non-terminal residue" evidence="2">
    <location>
        <position position="1"/>
    </location>
</feature>
<keyword evidence="3" id="KW-1185">Reference proteome</keyword>
<dbReference type="Gene3D" id="2.130.10.30">
    <property type="entry name" value="Regulator of chromosome condensation 1/beta-lactamase-inhibitor protein II"/>
    <property type="match status" value="1"/>
</dbReference>
<proteinExistence type="predicted"/>
<feature type="compositionally biased region" description="Basic and acidic residues" evidence="1">
    <location>
        <begin position="611"/>
        <end position="628"/>
    </location>
</feature>
<organism evidence="2 3">
    <name type="scientific">Symbiodinium necroappetens</name>
    <dbReference type="NCBI Taxonomy" id="1628268"/>
    <lineage>
        <taxon>Eukaryota</taxon>
        <taxon>Sar</taxon>
        <taxon>Alveolata</taxon>
        <taxon>Dinophyceae</taxon>
        <taxon>Suessiales</taxon>
        <taxon>Symbiodiniaceae</taxon>
        <taxon>Symbiodinium</taxon>
    </lineage>
</organism>
<dbReference type="AlphaFoldDB" id="A0A812VVZ6"/>
<protein>
    <submittedName>
        <fullName evidence="2">Uncharacterized protein</fullName>
    </submittedName>
</protein>
<feature type="compositionally biased region" description="Basic residues" evidence="1">
    <location>
        <begin position="523"/>
        <end position="537"/>
    </location>
</feature>
<accession>A0A812VVZ6</accession>
<sequence>MRSDTGATVQSVAALQGTAEDGSVSAWGHPDFGGVTPRMYNTDAADPPFLNDVTSIQSNSSAFAALRRDGSVRPWGDADRVGGRAIDEDLTRVVKIQSNRWAFVAIKQNGSVEAWGHLDWGGLVITDDGRPLLGVANVQATVRAFAAILHDGSVQAWGDDEGGGDLPVVVSDCREIQVLSAARRSVVFEGGFSEAVRPDLWSFDWLDFAWTLECRESREDELLPGPAVALPGPAVGLVSFVLLLGPQSACCGCVGSSFACRVLAVAVLVARLLVGPLGAAAFASGQSRRDSGRGVRLDLWSFDWLDFAWTLECRESASCDLRTSARGSRVRSACRRVKLCLKNVVAVDGALSSRSQRHFGAAPASFPAMVNKRTKENAKRANLQWEVKHGMKRMSNRPLTEQEIEEKKQEIARIDRLETRTSTRINNHTTEVARLSGRFEETEARLSGRFEQLANLIAPPVKRQRLERERERAERREMERQEQEAERAAKQAEVQRLQEIAAEAQAKADLAKKQLKMAGNPKPKQKAKAAPKAKRAARGRDGPLPSGKPPVPEPAVEAKESVEPAPVPEKEAAVPEALPEAAAPPPEESKDVPLAVPEPPAEVQVVTPVKKTKDLGKTPSKPEKQKKEKKEKKQAKDPESDKVPAGISSEEFRVCLQNHHKVAVSKPSEDLQRFTVGGFGFRLLESYPGGRHLEMTPELGDMVSALKMVCEKPSEFEDISVHSRYGTFDAGIRVDFGIVMAGDRMLEGVTGFTVRTIDRIRSRKFDPPVFVCDIQAYEVKTDSLTQRKVCRIKDDPLELEKACKQIKEGALELVALKKSCPNDPRGIDLGDSFTLGFEGLELPGNKFVDFGSLNLLEGYLPARYCTGWEVKLPIAVSALHCTARGVSLDHLRQLNRSRIEFFALPSARCSSCLSRIEFFAPGSGFGEPWSSPWVNSECFREVFALHREFVEFPQPLRSQQLGRWHDATTYFLWGRFITRCLLSGIVPASQRTSVRLQLQRAGRLLVTFEFFVQVRDVMRLSVSLDRAIDVETFYLGPMRCFGETQSYMSFVYRLHALPQSEGQFAADCVEWHFFSDDE</sequence>
<reference evidence="2" key="1">
    <citation type="submission" date="2021-02" db="EMBL/GenBank/DDBJ databases">
        <authorList>
            <person name="Dougan E. K."/>
            <person name="Rhodes N."/>
            <person name="Thang M."/>
            <person name="Chan C."/>
        </authorList>
    </citation>
    <scope>NUCLEOTIDE SEQUENCE</scope>
</reference>
<dbReference type="SUPFAM" id="SSF50985">
    <property type="entry name" value="RCC1/BLIP-II"/>
    <property type="match status" value="1"/>
</dbReference>
<evidence type="ECO:0000256" key="1">
    <source>
        <dbReference type="SAM" id="MobiDB-lite"/>
    </source>
</evidence>
<feature type="region of interest" description="Disordered" evidence="1">
    <location>
        <begin position="464"/>
        <end position="490"/>
    </location>
</feature>
<dbReference type="EMBL" id="CAJNJA010030507">
    <property type="protein sequence ID" value="CAE7644343.1"/>
    <property type="molecule type" value="Genomic_DNA"/>
</dbReference>
<feature type="compositionally biased region" description="Basic and acidic residues" evidence="1">
    <location>
        <begin position="556"/>
        <end position="573"/>
    </location>
</feature>
<name>A0A812VVZ6_9DINO</name>
<evidence type="ECO:0000313" key="3">
    <source>
        <dbReference type="Proteomes" id="UP000601435"/>
    </source>
</evidence>
<feature type="region of interest" description="Disordered" evidence="1">
    <location>
        <begin position="511"/>
        <end position="646"/>
    </location>
</feature>
<dbReference type="InterPro" id="IPR009091">
    <property type="entry name" value="RCC1/BLIP-II"/>
</dbReference>